<dbReference type="GeneID" id="86192887"/>
<proteinExistence type="predicted"/>
<comment type="caution">
    <text evidence="3">The sequence shown here is derived from an EMBL/GenBank/DDBJ whole genome shotgun (WGS) entry which is preliminary data.</text>
</comment>
<feature type="region of interest" description="Disordered" evidence="1">
    <location>
        <begin position="94"/>
        <end position="116"/>
    </location>
</feature>
<evidence type="ECO:0000256" key="1">
    <source>
        <dbReference type="SAM" id="MobiDB-lite"/>
    </source>
</evidence>
<feature type="domain" description="Protein-glutamine gamma-glutamyltransferase-like C-terminal" evidence="2">
    <location>
        <begin position="23"/>
        <end position="90"/>
    </location>
</feature>
<evidence type="ECO:0000313" key="4">
    <source>
        <dbReference type="Proteomes" id="UP001596443"/>
    </source>
</evidence>
<evidence type="ECO:0000259" key="2">
    <source>
        <dbReference type="Pfam" id="PF13559"/>
    </source>
</evidence>
<accession>A0ABD5TD98</accession>
<protein>
    <submittedName>
        <fullName evidence="3">DUF4129 domain-containing protein</fullName>
    </submittedName>
</protein>
<dbReference type="RefSeq" id="WP_321170849.1">
    <property type="nucleotide sequence ID" value="NZ_CP126158.1"/>
</dbReference>
<dbReference type="EMBL" id="JBHSWX010000012">
    <property type="protein sequence ID" value="MFC6787293.1"/>
    <property type="molecule type" value="Genomic_DNA"/>
</dbReference>
<sequence length="116" mass="12482">MGARAGEAADRLESDADLENEVYRAWREMTGALAVDNPRSTTPAEFAVAAVDAGMDRDDVDTLTDLFEAVRYGAEPVTPEREREAVDALRRIEETYADGDSLDSAADGANSGGDKR</sequence>
<reference evidence="3 4" key="1">
    <citation type="journal article" date="2019" name="Int. J. Syst. Evol. Microbiol.">
        <title>The Global Catalogue of Microorganisms (GCM) 10K type strain sequencing project: providing services to taxonomists for standard genome sequencing and annotation.</title>
        <authorList>
            <consortium name="The Broad Institute Genomics Platform"/>
            <consortium name="The Broad Institute Genome Sequencing Center for Infectious Disease"/>
            <person name="Wu L."/>
            <person name="Ma J."/>
        </authorList>
    </citation>
    <scope>NUCLEOTIDE SEQUENCE [LARGE SCALE GENOMIC DNA]</scope>
    <source>
        <strain evidence="3 4">SYNS20</strain>
    </source>
</reference>
<dbReference type="Pfam" id="PF13559">
    <property type="entry name" value="DUF4129"/>
    <property type="match status" value="1"/>
</dbReference>
<organism evidence="3 4">
    <name type="scientific">Halobaculum halobium</name>
    <dbReference type="NCBI Taxonomy" id="3032281"/>
    <lineage>
        <taxon>Archaea</taxon>
        <taxon>Methanobacteriati</taxon>
        <taxon>Methanobacteriota</taxon>
        <taxon>Stenosarchaea group</taxon>
        <taxon>Halobacteria</taxon>
        <taxon>Halobacteriales</taxon>
        <taxon>Haloferacaceae</taxon>
        <taxon>Halobaculum</taxon>
    </lineage>
</organism>
<gene>
    <name evidence="3" type="ORF">ACFQFD_15185</name>
</gene>
<dbReference type="Proteomes" id="UP001596443">
    <property type="component" value="Unassembled WGS sequence"/>
</dbReference>
<dbReference type="InterPro" id="IPR025403">
    <property type="entry name" value="TgpA-like_C"/>
</dbReference>
<name>A0ABD5TD98_9EURY</name>
<evidence type="ECO:0000313" key="3">
    <source>
        <dbReference type="EMBL" id="MFC6787293.1"/>
    </source>
</evidence>
<keyword evidence="4" id="KW-1185">Reference proteome</keyword>
<dbReference type="AlphaFoldDB" id="A0ABD5TD98"/>